<comment type="subcellular location">
    <subcellularLocation>
        <location evidence="1">Nucleus</location>
    </subcellularLocation>
</comment>
<feature type="region of interest" description="Disordered" evidence="8">
    <location>
        <begin position="272"/>
        <end position="330"/>
    </location>
</feature>
<sequence length="476" mass="52768">MLMVVNEAWEFVARLRNYNTLLNTASSYGGMYKQQLAAWVNNNLPEKEQEEPVNLCVRDGSKQFLDSELHANNEGNRDLIRTDEGTTHLSAFSPYPSDSNHLSLYRQLSAAMYPSPGSETVHTDSSNSANYPSPNHSQKTQKEPLSFLTSTPLRINPSLMCSSDIWPATHKQDPDLGLLPGGQKQEQETSAVQKSHGRNTTSSRLARRRRVGWRGMAMCAACGLVYPKMDQLNLHYAVAHAHLLALEWRLAQYNSTKASKLLFQAQLDRLRSEKASESDSVGSNSAESAHKQSAPCQFAGHRTSGLSETSGHLSQTSKSTSSFISPKSSQLSCNSVDLHKRVDENAMDVPDEKKPAQSDLDLMEQQSGKTDSVRGRQSKGYPCPRCAYTAKWPTELQKHVMVHANSRPFVCSVCSTSYKWSWDLGRHFSNAHPTLLNPYKRQRPTRQSSSSVSQNQKCPSGTVNQHSSSPPSAVAI</sequence>
<feature type="region of interest" description="Disordered" evidence="8">
    <location>
        <begin position="114"/>
        <end position="143"/>
    </location>
</feature>
<dbReference type="PROSITE" id="PS50157">
    <property type="entry name" value="ZINC_FINGER_C2H2_2"/>
    <property type="match status" value="1"/>
</dbReference>
<evidence type="ECO:0000259" key="9">
    <source>
        <dbReference type="PROSITE" id="PS50157"/>
    </source>
</evidence>
<evidence type="ECO:0000256" key="3">
    <source>
        <dbReference type="ARBA" id="ARBA00022737"/>
    </source>
</evidence>
<dbReference type="PANTHER" id="PTHR24394">
    <property type="entry name" value="ZINC FINGER PROTEIN"/>
    <property type="match status" value="1"/>
</dbReference>
<dbReference type="GO" id="GO:0005634">
    <property type="term" value="C:nucleus"/>
    <property type="evidence" value="ECO:0007669"/>
    <property type="project" value="UniProtKB-SubCell"/>
</dbReference>
<feature type="region of interest" description="Disordered" evidence="8">
    <location>
        <begin position="432"/>
        <end position="476"/>
    </location>
</feature>
<dbReference type="PANTHER" id="PTHR24394:SF44">
    <property type="entry name" value="ZINC FINGER PROTEIN 271-LIKE"/>
    <property type="match status" value="1"/>
</dbReference>
<keyword evidence="3" id="KW-0677">Repeat</keyword>
<dbReference type="InterPro" id="IPR013087">
    <property type="entry name" value="Znf_C2H2_type"/>
</dbReference>
<proteinExistence type="predicted"/>
<reference evidence="10" key="1">
    <citation type="submission" date="2024-06" db="EMBL/GenBank/DDBJ databases">
        <authorList>
            <person name="Liu X."/>
            <person name="Lenzi L."/>
            <person name="Haldenby T S."/>
            <person name="Uol C."/>
        </authorList>
    </citation>
    <scope>NUCLEOTIDE SEQUENCE</scope>
</reference>
<dbReference type="GO" id="GO:0000981">
    <property type="term" value="F:DNA-binding transcription factor activity, RNA polymerase II-specific"/>
    <property type="evidence" value="ECO:0007669"/>
    <property type="project" value="TreeGrafter"/>
</dbReference>
<protein>
    <recommendedName>
        <fullName evidence="9">C2H2-type domain-containing protein</fullName>
    </recommendedName>
</protein>
<keyword evidence="6" id="KW-0539">Nucleus</keyword>
<feature type="compositionally biased region" description="Polar residues" evidence="8">
    <location>
        <begin position="278"/>
        <end position="287"/>
    </location>
</feature>
<name>A0AAV2TMP0_CALDB</name>
<gene>
    <name evidence="10" type="ORF">CDAUBV1_LOCUS13372</name>
</gene>
<evidence type="ECO:0000313" key="11">
    <source>
        <dbReference type="Proteomes" id="UP001497525"/>
    </source>
</evidence>
<organism evidence="10 11">
    <name type="scientific">Calicophoron daubneyi</name>
    <name type="common">Rumen fluke</name>
    <name type="synonym">Paramphistomum daubneyi</name>
    <dbReference type="NCBI Taxonomy" id="300641"/>
    <lineage>
        <taxon>Eukaryota</taxon>
        <taxon>Metazoa</taxon>
        <taxon>Spiralia</taxon>
        <taxon>Lophotrochozoa</taxon>
        <taxon>Platyhelminthes</taxon>
        <taxon>Trematoda</taxon>
        <taxon>Digenea</taxon>
        <taxon>Plagiorchiida</taxon>
        <taxon>Pronocephalata</taxon>
        <taxon>Paramphistomoidea</taxon>
        <taxon>Paramphistomidae</taxon>
        <taxon>Calicophoron</taxon>
    </lineage>
</organism>
<evidence type="ECO:0000313" key="10">
    <source>
        <dbReference type="EMBL" id="CAL5138545.1"/>
    </source>
</evidence>
<dbReference type="SUPFAM" id="SSF57667">
    <property type="entry name" value="beta-beta-alpha zinc fingers"/>
    <property type="match status" value="1"/>
</dbReference>
<evidence type="ECO:0000256" key="4">
    <source>
        <dbReference type="ARBA" id="ARBA00022771"/>
    </source>
</evidence>
<feature type="compositionally biased region" description="Low complexity" evidence="8">
    <location>
        <begin position="314"/>
        <end position="330"/>
    </location>
</feature>
<feature type="compositionally biased region" description="Polar residues" evidence="8">
    <location>
        <begin position="304"/>
        <end position="313"/>
    </location>
</feature>
<feature type="compositionally biased region" description="Basic and acidic residues" evidence="8">
    <location>
        <begin position="343"/>
        <end position="356"/>
    </location>
</feature>
<evidence type="ECO:0000256" key="2">
    <source>
        <dbReference type="ARBA" id="ARBA00022723"/>
    </source>
</evidence>
<keyword evidence="5" id="KW-0862">Zinc</keyword>
<evidence type="ECO:0000256" key="7">
    <source>
        <dbReference type="PROSITE-ProRule" id="PRU00042"/>
    </source>
</evidence>
<dbReference type="AlphaFoldDB" id="A0AAV2TMP0"/>
<dbReference type="SMART" id="SM00355">
    <property type="entry name" value="ZnF_C2H2"/>
    <property type="match status" value="3"/>
</dbReference>
<keyword evidence="4 7" id="KW-0863">Zinc-finger</keyword>
<feature type="region of interest" description="Disordered" evidence="8">
    <location>
        <begin position="172"/>
        <end position="207"/>
    </location>
</feature>
<dbReference type="Proteomes" id="UP001497525">
    <property type="component" value="Unassembled WGS sequence"/>
</dbReference>
<evidence type="ECO:0000256" key="5">
    <source>
        <dbReference type="ARBA" id="ARBA00022833"/>
    </source>
</evidence>
<evidence type="ECO:0000256" key="1">
    <source>
        <dbReference type="ARBA" id="ARBA00004123"/>
    </source>
</evidence>
<evidence type="ECO:0000256" key="8">
    <source>
        <dbReference type="SAM" id="MobiDB-lite"/>
    </source>
</evidence>
<dbReference type="PROSITE" id="PS00028">
    <property type="entry name" value="ZINC_FINGER_C2H2_1"/>
    <property type="match status" value="2"/>
</dbReference>
<evidence type="ECO:0000256" key="6">
    <source>
        <dbReference type="ARBA" id="ARBA00023242"/>
    </source>
</evidence>
<dbReference type="GO" id="GO:0008270">
    <property type="term" value="F:zinc ion binding"/>
    <property type="evidence" value="ECO:0007669"/>
    <property type="project" value="UniProtKB-KW"/>
</dbReference>
<feature type="region of interest" description="Disordered" evidence="8">
    <location>
        <begin position="343"/>
        <end position="379"/>
    </location>
</feature>
<comment type="caution">
    <text evidence="10">The sequence shown here is derived from an EMBL/GenBank/DDBJ whole genome shotgun (WGS) entry which is preliminary data.</text>
</comment>
<dbReference type="InterPro" id="IPR036236">
    <property type="entry name" value="Znf_C2H2_sf"/>
</dbReference>
<accession>A0AAV2TMP0</accession>
<keyword evidence="2" id="KW-0479">Metal-binding</keyword>
<feature type="compositionally biased region" description="Polar residues" evidence="8">
    <location>
        <begin position="117"/>
        <end position="138"/>
    </location>
</feature>
<dbReference type="EMBL" id="CAXLJL010000501">
    <property type="protein sequence ID" value="CAL5138545.1"/>
    <property type="molecule type" value="Genomic_DNA"/>
</dbReference>
<dbReference type="Gene3D" id="3.30.160.60">
    <property type="entry name" value="Classic Zinc Finger"/>
    <property type="match status" value="1"/>
</dbReference>
<feature type="compositionally biased region" description="Polar residues" evidence="8">
    <location>
        <begin position="445"/>
        <end position="476"/>
    </location>
</feature>
<feature type="domain" description="C2H2-type" evidence="9">
    <location>
        <begin position="381"/>
        <end position="408"/>
    </location>
</feature>